<sequence length="141" mass="14905">MGAPGKRPKLLSIEGGLKTVPPVPITLPPDMEGEWNIAAADLQGRGLLSSSMLPILETYFISLWTVREAKKSIAEHGVLIKAGNGALKPNPSLALFRSGSEIVARLSAELGLSALSRSRTGIRNQELAADSAADPFDAFDL</sequence>
<protein>
    <submittedName>
        <fullName evidence="1">P27 family phage terminase small subunit</fullName>
    </submittedName>
</protein>
<evidence type="ECO:0000313" key="2">
    <source>
        <dbReference type="Proteomes" id="UP000631694"/>
    </source>
</evidence>
<organism evidence="1 2">
    <name type="scientific">Methylobrevis albus</name>
    <dbReference type="NCBI Taxonomy" id="2793297"/>
    <lineage>
        <taxon>Bacteria</taxon>
        <taxon>Pseudomonadati</taxon>
        <taxon>Pseudomonadota</taxon>
        <taxon>Alphaproteobacteria</taxon>
        <taxon>Hyphomicrobiales</taxon>
        <taxon>Pleomorphomonadaceae</taxon>
        <taxon>Methylobrevis</taxon>
    </lineage>
</organism>
<gene>
    <name evidence="1" type="ORF">I5731_14935</name>
</gene>
<dbReference type="EMBL" id="JADZLT010000052">
    <property type="protein sequence ID" value="MBH0239122.1"/>
    <property type="molecule type" value="Genomic_DNA"/>
</dbReference>
<name>A0A931MZ51_9HYPH</name>
<dbReference type="AlphaFoldDB" id="A0A931MZ51"/>
<dbReference type="InterPro" id="IPR006448">
    <property type="entry name" value="Phage_term_ssu_P27"/>
</dbReference>
<accession>A0A931MZ51</accession>
<evidence type="ECO:0000313" key="1">
    <source>
        <dbReference type="EMBL" id="MBH0239122.1"/>
    </source>
</evidence>
<dbReference type="Proteomes" id="UP000631694">
    <property type="component" value="Unassembled WGS sequence"/>
</dbReference>
<dbReference type="Pfam" id="PF05119">
    <property type="entry name" value="Terminase_4"/>
    <property type="match status" value="1"/>
</dbReference>
<keyword evidence="2" id="KW-1185">Reference proteome</keyword>
<reference evidence="1" key="1">
    <citation type="submission" date="2020-12" db="EMBL/GenBank/DDBJ databases">
        <title>Methylobrevis albus sp. nov., isolated from fresh water lack sediment.</title>
        <authorList>
            <person name="Zou Q."/>
        </authorList>
    </citation>
    <scope>NUCLEOTIDE SEQUENCE</scope>
    <source>
        <strain evidence="1">L22</strain>
    </source>
</reference>
<comment type="caution">
    <text evidence="1">The sequence shown here is derived from an EMBL/GenBank/DDBJ whole genome shotgun (WGS) entry which is preliminary data.</text>
</comment>
<dbReference type="RefSeq" id="WP_197312187.1">
    <property type="nucleotide sequence ID" value="NZ_JADZLT010000052.1"/>
</dbReference>
<proteinExistence type="predicted"/>